<dbReference type="OrthoDB" id="6427007at2759"/>
<name>A0A8X6MIC3_NEPPI</name>
<feature type="transmembrane region" description="Helical" evidence="1">
    <location>
        <begin position="94"/>
        <end position="112"/>
    </location>
</feature>
<feature type="transmembrane region" description="Helical" evidence="1">
    <location>
        <begin position="119"/>
        <end position="136"/>
    </location>
</feature>
<reference evidence="2" key="1">
    <citation type="submission" date="2020-08" db="EMBL/GenBank/DDBJ databases">
        <title>Multicomponent nature underlies the extraordinary mechanical properties of spider dragline silk.</title>
        <authorList>
            <person name="Kono N."/>
            <person name="Nakamura H."/>
            <person name="Mori M."/>
            <person name="Yoshida Y."/>
            <person name="Ohtoshi R."/>
            <person name="Malay A.D."/>
            <person name="Moran D.A.P."/>
            <person name="Tomita M."/>
            <person name="Numata K."/>
            <person name="Arakawa K."/>
        </authorList>
    </citation>
    <scope>NUCLEOTIDE SEQUENCE</scope>
</reference>
<evidence type="ECO:0000256" key="1">
    <source>
        <dbReference type="SAM" id="Phobius"/>
    </source>
</evidence>
<keyword evidence="3" id="KW-1185">Reference proteome</keyword>
<keyword evidence="1" id="KW-0812">Transmembrane</keyword>
<protein>
    <submittedName>
        <fullName evidence="2">Uncharacterized protein</fullName>
    </submittedName>
</protein>
<feature type="transmembrane region" description="Helical" evidence="1">
    <location>
        <begin position="204"/>
        <end position="223"/>
    </location>
</feature>
<keyword evidence="1" id="KW-1133">Transmembrane helix</keyword>
<proteinExistence type="predicted"/>
<gene>
    <name evidence="2" type="primary">NCL1_21327</name>
    <name evidence="2" type="ORF">NPIL_655151</name>
</gene>
<dbReference type="AlphaFoldDB" id="A0A8X6MIC3"/>
<dbReference type="EMBL" id="BMAW01047437">
    <property type="protein sequence ID" value="GFS60862.1"/>
    <property type="molecule type" value="Genomic_DNA"/>
</dbReference>
<sequence>MLFSWFRLCVEGLQKWMTIDKAEVEKWEYQSIFTRPEVDARVYRMLVHTKCFAMVLVSTHLMDERLIRFINLYSISSLTTAGCLMLAFSPILMWKVIPIIFFTIGLIIHYFITSTTTRYGFFFIYCIICCMEVHGFEFIFDLYVVTCFVIETAHSLFLKKVFKTYVPLIVLSECAIWSLSLDMVYKVLINFVWLVVQSIHVEKIRAILTVYFISVGVVLVGLIEGFDVEEKLDHIYIENAVIIKKAIHARNAGWAWKLANTFEEDLKFVRIHEKLRKLGEQLDAVLESWWYHHVSLPHDWKAQDAIVHNQEPTHSSSNRGCQ</sequence>
<evidence type="ECO:0000313" key="3">
    <source>
        <dbReference type="Proteomes" id="UP000887013"/>
    </source>
</evidence>
<dbReference type="Proteomes" id="UP000887013">
    <property type="component" value="Unassembled WGS sequence"/>
</dbReference>
<accession>A0A8X6MIC3</accession>
<comment type="caution">
    <text evidence="2">The sequence shown here is derived from an EMBL/GenBank/DDBJ whole genome shotgun (WGS) entry which is preliminary data.</text>
</comment>
<feature type="transmembrane region" description="Helical" evidence="1">
    <location>
        <begin position="69"/>
        <end position="88"/>
    </location>
</feature>
<evidence type="ECO:0000313" key="2">
    <source>
        <dbReference type="EMBL" id="GFS60862.1"/>
    </source>
</evidence>
<keyword evidence="1" id="KW-0472">Membrane</keyword>
<organism evidence="2 3">
    <name type="scientific">Nephila pilipes</name>
    <name type="common">Giant wood spider</name>
    <name type="synonym">Nephila maculata</name>
    <dbReference type="NCBI Taxonomy" id="299642"/>
    <lineage>
        <taxon>Eukaryota</taxon>
        <taxon>Metazoa</taxon>
        <taxon>Ecdysozoa</taxon>
        <taxon>Arthropoda</taxon>
        <taxon>Chelicerata</taxon>
        <taxon>Arachnida</taxon>
        <taxon>Araneae</taxon>
        <taxon>Araneomorphae</taxon>
        <taxon>Entelegynae</taxon>
        <taxon>Araneoidea</taxon>
        <taxon>Nephilidae</taxon>
        <taxon>Nephila</taxon>
    </lineage>
</organism>